<feature type="compositionally biased region" description="Low complexity" evidence="11">
    <location>
        <begin position="885"/>
        <end position="913"/>
    </location>
</feature>
<keyword evidence="2" id="KW-0963">Cytoplasm</keyword>
<dbReference type="GO" id="GO:0003730">
    <property type="term" value="F:mRNA 3'-UTR binding"/>
    <property type="evidence" value="ECO:0007669"/>
    <property type="project" value="TreeGrafter"/>
</dbReference>
<dbReference type="Gene3D" id="1.25.10.10">
    <property type="entry name" value="Leucine-rich Repeat Variant"/>
    <property type="match status" value="1"/>
</dbReference>
<dbReference type="InterPro" id="IPR033133">
    <property type="entry name" value="PUM-HD"/>
</dbReference>
<evidence type="ECO:0000256" key="6">
    <source>
        <dbReference type="ARBA" id="ARBA00022884"/>
    </source>
</evidence>
<accession>A0AAV9NUD4</accession>
<keyword evidence="14" id="KW-1185">Reference proteome</keyword>
<evidence type="ECO:0000313" key="14">
    <source>
        <dbReference type="Proteomes" id="UP001358417"/>
    </source>
</evidence>
<sequence>MDGGTTLDSSRNGRVAVFERTSRPSLGIPPDFELAKTAWNSSSRIWGTGTFIDTGLDGEPTRRMSYGLSPEESRSDVFPASPVRQLSSGGFGQARNMTNSILSPVDVTDENNIQPKMSWNSMSANVGFVSRPKGQPLSPTKYAQNHGLASFGPSNGTFESSSLFAGSAPDTEDIPADSQYSYSRNHRPLDPSNRLVSGTRPSNPEPHRSEHQPSTANSGKHFGNDPFSPGQRFENELHHSNNLVNMGNATSMAPAVGHNFQLVKPGVLQHSSSGSNPYRATPPSVPTSEGRVLPAQQIVSYSPSTQEYAEVSHSLSTVAFNGVQEHAGSIPARRTSMYQSQYRDGNVTQNRTLGQMNLHLSNSESKYHQHQAHLNRPSTSRLDPLAAPHYPLPYSGRGSLSPMAMEYRSNIHSPYYSATGTPPTGPESVRSTLASGASSRTSHNDQMLLDQKLRNLDTYHYDQNPFTMTSLQHQLHQVQQYELSGQSLAVRLNPHAHSYAGPNYAQLGGYPVVSRHSGRVIDNQAARSPVLEEFRMNSKTNKRLELKDIYNHVVEFSGDQHGSRFIQTKLETANSDEKEQIFKEIQPNLLQLMTDVFGNYVIQKMFEHGNQSQKKVLANQMKGHVWTLSTQMYGCRVVQKAFEYVLTDQQATLVKELDGPNNQILKIVRDQNGNHVVQKAIERIPGEHIQFIVDAHRGQMMKMSTHQYGCRVVQRMLEYCQPQVKRVILDELLQNIQPLILDSYGNYVVQHIIQNGEPHDRRFVVDYVLKQLLNFSKHKFASNIVEKSIDYADEDQRAEILRQLTRPDELGSTPVLGLMRDQFGNYVLQKVHAQLGGAELVGLEADMKQNYPLLKRTSYGKQVGAIEKLLFGGNGPSTASASEGSQDSTDPSTKTSSTTADTPDTPTRTSEGK</sequence>
<feature type="repeat" description="Pumilio" evidence="10">
    <location>
        <begin position="731"/>
        <end position="766"/>
    </location>
</feature>
<comment type="similarity">
    <text evidence="8">Belongs to the PUF3 family.</text>
</comment>
<feature type="repeat" description="Pumilio" evidence="10">
    <location>
        <begin position="690"/>
        <end position="730"/>
    </location>
</feature>
<reference evidence="13 14" key="1">
    <citation type="submission" date="2023-08" db="EMBL/GenBank/DDBJ databases">
        <title>Black Yeasts Isolated from many extreme environments.</title>
        <authorList>
            <person name="Coleine C."/>
            <person name="Stajich J.E."/>
            <person name="Selbmann L."/>
        </authorList>
    </citation>
    <scope>NUCLEOTIDE SEQUENCE [LARGE SCALE GENOMIC DNA]</scope>
    <source>
        <strain evidence="13 14">CCFEE 5792</strain>
    </source>
</reference>
<evidence type="ECO:0000256" key="8">
    <source>
        <dbReference type="ARBA" id="ARBA00060736"/>
    </source>
</evidence>
<dbReference type="RefSeq" id="XP_064711967.1">
    <property type="nucleotide sequence ID" value="XM_064844107.1"/>
</dbReference>
<dbReference type="SMART" id="SM00025">
    <property type="entry name" value="Pumilio"/>
    <property type="match status" value="8"/>
</dbReference>
<dbReference type="Proteomes" id="UP001358417">
    <property type="component" value="Unassembled WGS sequence"/>
</dbReference>
<evidence type="ECO:0000256" key="1">
    <source>
        <dbReference type="ARBA" id="ARBA00004496"/>
    </source>
</evidence>
<dbReference type="PANTHER" id="PTHR12537:SF12">
    <property type="entry name" value="MATERNAL PROTEIN PUMILIO"/>
    <property type="match status" value="1"/>
</dbReference>
<keyword evidence="4" id="KW-0698">rRNA processing</keyword>
<keyword evidence="3" id="KW-0690">Ribosome biogenesis</keyword>
<feature type="repeat" description="Pumilio" evidence="10">
    <location>
        <begin position="767"/>
        <end position="802"/>
    </location>
</feature>
<dbReference type="GO" id="GO:0005737">
    <property type="term" value="C:cytoplasm"/>
    <property type="evidence" value="ECO:0007669"/>
    <property type="project" value="UniProtKB-SubCell"/>
</dbReference>
<evidence type="ECO:0000256" key="10">
    <source>
        <dbReference type="PROSITE-ProRule" id="PRU00317"/>
    </source>
</evidence>
<gene>
    <name evidence="13" type="ORF">LTR84_000477</name>
</gene>
<dbReference type="EMBL" id="JAVRRD010000001">
    <property type="protein sequence ID" value="KAK5064643.1"/>
    <property type="molecule type" value="Genomic_DNA"/>
</dbReference>
<comment type="caution">
    <text evidence="13">The sequence shown here is derived from an EMBL/GenBank/DDBJ whole genome shotgun (WGS) entry which is preliminary data.</text>
</comment>
<evidence type="ECO:0000256" key="9">
    <source>
        <dbReference type="ARBA" id="ARBA00081811"/>
    </source>
</evidence>
<dbReference type="InterPro" id="IPR033712">
    <property type="entry name" value="Pumilio_RNA-bd"/>
</dbReference>
<comment type="function">
    <text evidence="7">RNA-binding nucleolar protein required for pre-rRNA processing. Involved in production of 18S rRNA and assembly of small ribosomal subunit.</text>
</comment>
<dbReference type="PROSITE" id="PS50302">
    <property type="entry name" value="PUM"/>
    <property type="match status" value="7"/>
</dbReference>
<name>A0AAV9NUD4_9EURO</name>
<feature type="repeat" description="Pumilio" evidence="10">
    <location>
        <begin position="620"/>
        <end position="655"/>
    </location>
</feature>
<feature type="repeat" description="Pumilio" evidence="10">
    <location>
        <begin position="656"/>
        <end position="682"/>
    </location>
</feature>
<evidence type="ECO:0000256" key="2">
    <source>
        <dbReference type="ARBA" id="ARBA00022490"/>
    </source>
</evidence>
<evidence type="ECO:0000259" key="12">
    <source>
        <dbReference type="PROSITE" id="PS50303"/>
    </source>
</evidence>
<organism evidence="13 14">
    <name type="scientific">Exophiala bonariae</name>
    <dbReference type="NCBI Taxonomy" id="1690606"/>
    <lineage>
        <taxon>Eukaryota</taxon>
        <taxon>Fungi</taxon>
        <taxon>Dikarya</taxon>
        <taxon>Ascomycota</taxon>
        <taxon>Pezizomycotina</taxon>
        <taxon>Eurotiomycetes</taxon>
        <taxon>Chaetothyriomycetidae</taxon>
        <taxon>Chaetothyriales</taxon>
        <taxon>Herpotrichiellaceae</taxon>
        <taxon>Exophiala</taxon>
    </lineage>
</organism>
<dbReference type="PANTHER" id="PTHR12537">
    <property type="entry name" value="RNA BINDING PROTEIN PUMILIO-RELATED"/>
    <property type="match status" value="1"/>
</dbReference>
<dbReference type="GO" id="GO:0000288">
    <property type="term" value="P:nuclear-transcribed mRNA catabolic process, deadenylation-dependent decay"/>
    <property type="evidence" value="ECO:0007669"/>
    <property type="project" value="TreeGrafter"/>
</dbReference>
<evidence type="ECO:0000256" key="7">
    <source>
        <dbReference type="ARBA" id="ARBA00024893"/>
    </source>
</evidence>
<evidence type="ECO:0000313" key="13">
    <source>
        <dbReference type="EMBL" id="KAK5064643.1"/>
    </source>
</evidence>
<feature type="repeat" description="Pumilio" evidence="10">
    <location>
        <begin position="584"/>
        <end position="619"/>
    </location>
</feature>
<evidence type="ECO:0000256" key="5">
    <source>
        <dbReference type="ARBA" id="ARBA00022737"/>
    </source>
</evidence>
<comment type="subcellular location">
    <subcellularLocation>
        <location evidence="1">Cytoplasm</location>
    </subcellularLocation>
</comment>
<dbReference type="GeneID" id="89968699"/>
<dbReference type="CDD" id="cd07920">
    <property type="entry name" value="Pumilio"/>
    <property type="match status" value="1"/>
</dbReference>
<feature type="region of interest" description="Disordered" evidence="11">
    <location>
        <begin position="873"/>
        <end position="913"/>
    </location>
</feature>
<dbReference type="PROSITE" id="PS50303">
    <property type="entry name" value="PUM_HD"/>
    <property type="match status" value="1"/>
</dbReference>
<feature type="compositionally biased region" description="Polar residues" evidence="11">
    <location>
        <begin position="269"/>
        <end position="278"/>
    </location>
</feature>
<feature type="region of interest" description="Disordered" evidence="11">
    <location>
        <begin position="161"/>
        <end position="234"/>
    </location>
</feature>
<dbReference type="FunFam" id="1.25.10.10:FF:000004">
    <property type="entry name" value="Pumilio homolog 1 isoform 2"/>
    <property type="match status" value="1"/>
</dbReference>
<dbReference type="InterPro" id="IPR011989">
    <property type="entry name" value="ARM-like"/>
</dbReference>
<feature type="repeat" description="Pumilio" evidence="10">
    <location>
        <begin position="548"/>
        <end position="583"/>
    </location>
</feature>
<dbReference type="Pfam" id="PF00806">
    <property type="entry name" value="PUF"/>
    <property type="match status" value="8"/>
</dbReference>
<dbReference type="AlphaFoldDB" id="A0AAV9NUD4"/>
<evidence type="ECO:0000256" key="4">
    <source>
        <dbReference type="ARBA" id="ARBA00022552"/>
    </source>
</evidence>
<feature type="region of interest" description="Disordered" evidence="11">
    <location>
        <begin position="267"/>
        <end position="290"/>
    </location>
</feature>
<feature type="domain" description="PUM-HD" evidence="12">
    <location>
        <begin position="526"/>
        <end position="871"/>
    </location>
</feature>
<evidence type="ECO:0000256" key="3">
    <source>
        <dbReference type="ARBA" id="ARBA00022517"/>
    </source>
</evidence>
<dbReference type="InterPro" id="IPR016024">
    <property type="entry name" value="ARM-type_fold"/>
</dbReference>
<keyword evidence="5" id="KW-0677">Repeat</keyword>
<dbReference type="SUPFAM" id="SSF48371">
    <property type="entry name" value="ARM repeat"/>
    <property type="match status" value="1"/>
</dbReference>
<keyword evidence="6" id="KW-0694">RNA-binding</keyword>
<evidence type="ECO:0000256" key="11">
    <source>
        <dbReference type="SAM" id="MobiDB-lite"/>
    </source>
</evidence>
<dbReference type="InterPro" id="IPR001313">
    <property type="entry name" value="Pumilio_RNA-bd_rpt"/>
</dbReference>
<proteinExistence type="inferred from homology"/>
<protein>
    <recommendedName>
        <fullName evidence="9">Pumilio homology domain family member 3</fullName>
    </recommendedName>
</protein>
<dbReference type="GO" id="GO:0006364">
    <property type="term" value="P:rRNA processing"/>
    <property type="evidence" value="ECO:0007669"/>
    <property type="project" value="UniProtKB-KW"/>
</dbReference>